<dbReference type="InterPro" id="IPR029058">
    <property type="entry name" value="AB_hydrolase_fold"/>
</dbReference>
<feature type="chain" id="PRO_5013814821" evidence="1">
    <location>
        <begin position="20"/>
        <end position="490"/>
    </location>
</feature>
<name>A0A2G5IBL2_CERBT</name>
<accession>A0A2G5IBL2</accession>
<dbReference type="Gene3D" id="3.40.50.1820">
    <property type="entry name" value="alpha/beta hydrolase"/>
    <property type="match status" value="1"/>
</dbReference>
<dbReference type="EMBL" id="LKMD01000100">
    <property type="protein sequence ID" value="PIB02130.1"/>
    <property type="molecule type" value="Genomic_DNA"/>
</dbReference>
<dbReference type="InterPro" id="IPR053228">
    <property type="entry name" value="Stereospecific_Lipase"/>
</dbReference>
<evidence type="ECO:0000256" key="1">
    <source>
        <dbReference type="SAM" id="SignalP"/>
    </source>
</evidence>
<sequence>MRSTVLLGLAASLLPQIQAVPTPTAQDGDLNPFPENPVELAVKNLNNLVNETLRNPPTNGLFDRLIEDFQLVTATAVPVSIPAAADALKEILVSAPEPSNLFGYAGSLAAAGLSKDNVPDLLNFAKGAIGPENSFRNVNLRRSSIKVFPKADPKDAPFSLSEADLRAAIHIPSSFKYGARGAPNPIILVPGTGATGYTTFVGNYIPLLQGSNIADPVWLNIPGFLLGDAQVHAEYVAYAVNYIHGISNKRKVSVAAWSQGSIDGQWAFKYWPSARAKVTDFITFSGDYAGTINANFLATPGIPLPPAVLQQEAGSNFIKTLRANGGDSAYVPTTSVYSSFFDEIVQPQAGTAASAFIKDARRVGVSNNEVQQICPGAPAGSFFTHEGVLYNAIGFALLKDALSHEGPGKVSRIPGLDSLCTNFLSPGLDLSDFLLTENAILIAALTIVTYPEKVTTEPAIKGEIDIMMRRGECAYTDRLAAYASRHQGYY</sequence>
<proteinExistence type="predicted"/>
<organism evidence="2 3">
    <name type="scientific">Cercospora beticola</name>
    <name type="common">Sugarbeet leaf spot fungus</name>
    <dbReference type="NCBI Taxonomy" id="122368"/>
    <lineage>
        <taxon>Eukaryota</taxon>
        <taxon>Fungi</taxon>
        <taxon>Dikarya</taxon>
        <taxon>Ascomycota</taxon>
        <taxon>Pezizomycotina</taxon>
        <taxon>Dothideomycetes</taxon>
        <taxon>Dothideomycetidae</taxon>
        <taxon>Mycosphaerellales</taxon>
        <taxon>Mycosphaerellaceae</taxon>
        <taxon>Cercospora</taxon>
    </lineage>
</organism>
<dbReference type="OrthoDB" id="4605274at2759"/>
<evidence type="ECO:0000313" key="2">
    <source>
        <dbReference type="EMBL" id="PIB02130.1"/>
    </source>
</evidence>
<dbReference type="SUPFAM" id="SSF53474">
    <property type="entry name" value="alpha/beta-Hydrolases"/>
    <property type="match status" value="1"/>
</dbReference>
<keyword evidence="1" id="KW-0732">Signal</keyword>
<gene>
    <name evidence="2" type="ORF">CB0940_00515</name>
</gene>
<protein>
    <submittedName>
        <fullName evidence="2">Lipase B</fullName>
    </submittedName>
</protein>
<dbReference type="AlphaFoldDB" id="A0A2G5IBL2"/>
<dbReference type="Proteomes" id="UP000230605">
    <property type="component" value="Chromosome 1"/>
</dbReference>
<dbReference type="PANTHER" id="PTHR37574">
    <property type="entry name" value="LIPASE B"/>
    <property type="match status" value="1"/>
</dbReference>
<feature type="signal peptide" evidence="1">
    <location>
        <begin position="1"/>
        <end position="19"/>
    </location>
</feature>
<comment type="caution">
    <text evidence="2">The sequence shown here is derived from an EMBL/GenBank/DDBJ whole genome shotgun (WGS) entry which is preliminary data.</text>
</comment>
<evidence type="ECO:0000313" key="3">
    <source>
        <dbReference type="Proteomes" id="UP000230605"/>
    </source>
</evidence>
<reference evidence="2 3" key="1">
    <citation type="submission" date="2015-10" db="EMBL/GenBank/DDBJ databases">
        <title>The cercosporin biosynthetic gene cluster was horizontally transferred to several fungal lineages and shown to be expanded in Cercospora beticola based on microsynteny with recipient genomes.</title>
        <authorList>
            <person name="De Jonge R."/>
            <person name="Ebert M.K."/>
            <person name="Suttle J.C."/>
            <person name="Jurick Ii W.M."/>
            <person name="Secor G.A."/>
            <person name="Thomma B.P."/>
            <person name="Van De Peer Y."/>
            <person name="Bolton M.D."/>
        </authorList>
    </citation>
    <scope>NUCLEOTIDE SEQUENCE [LARGE SCALE GENOMIC DNA]</scope>
    <source>
        <strain evidence="2 3">09-40</strain>
    </source>
</reference>
<dbReference type="PANTHER" id="PTHR37574:SF1">
    <property type="entry name" value="LIPASE B"/>
    <property type="match status" value="1"/>
</dbReference>